<dbReference type="AlphaFoldDB" id="A0A815BZ47"/>
<dbReference type="Proteomes" id="UP000663870">
    <property type="component" value="Unassembled WGS sequence"/>
</dbReference>
<keyword evidence="4 7" id="KW-1133">Transmembrane helix</keyword>
<dbReference type="InterPro" id="IPR004254">
    <property type="entry name" value="AdipoR/HlyIII-related"/>
</dbReference>
<feature type="transmembrane region" description="Helical" evidence="7">
    <location>
        <begin position="120"/>
        <end position="143"/>
    </location>
</feature>
<name>A0A815BZ47_9BILA</name>
<evidence type="ECO:0000313" key="11">
    <source>
        <dbReference type="EMBL" id="CAF1559682.1"/>
    </source>
</evidence>
<keyword evidence="5 7" id="KW-0472">Membrane</keyword>
<evidence type="ECO:0000313" key="12">
    <source>
        <dbReference type="EMBL" id="CAF3751672.1"/>
    </source>
</evidence>
<dbReference type="GO" id="GO:0046872">
    <property type="term" value="F:metal ion binding"/>
    <property type="evidence" value="ECO:0007669"/>
    <property type="project" value="UniProtKB-KW"/>
</dbReference>
<evidence type="ECO:0000256" key="1">
    <source>
        <dbReference type="ARBA" id="ARBA00004141"/>
    </source>
</evidence>
<feature type="binding site" evidence="6">
    <location>
        <position position="295"/>
    </location>
    <ligand>
        <name>Zn(2+)</name>
        <dbReference type="ChEBI" id="CHEBI:29105"/>
    </ligand>
</feature>
<dbReference type="PANTHER" id="PTHR20855:SF92">
    <property type="entry name" value="PROGESTIN AND ADIPOQ RECEPTOR FAMILY MEMBER 3-LIKE"/>
    <property type="match status" value="1"/>
</dbReference>
<proteinExistence type="inferred from homology"/>
<evidence type="ECO:0000313" key="15">
    <source>
        <dbReference type="Proteomes" id="UP000663882"/>
    </source>
</evidence>
<feature type="transmembrane region" description="Helical" evidence="7">
    <location>
        <begin position="327"/>
        <end position="349"/>
    </location>
</feature>
<dbReference type="EMBL" id="CAJNOH010002221">
    <property type="protein sequence ID" value="CAF1281070.1"/>
    <property type="molecule type" value="Genomic_DNA"/>
</dbReference>
<keyword evidence="6" id="KW-0479">Metal-binding</keyword>
<dbReference type="Proteomes" id="UP000663882">
    <property type="component" value="Unassembled WGS sequence"/>
</dbReference>
<dbReference type="GO" id="GO:0016020">
    <property type="term" value="C:membrane"/>
    <property type="evidence" value="ECO:0007669"/>
    <property type="project" value="UniProtKB-SubCell"/>
</dbReference>
<evidence type="ECO:0000313" key="8">
    <source>
        <dbReference type="EMBL" id="CAF0942840.1"/>
    </source>
</evidence>
<feature type="transmembrane region" description="Helical" evidence="7">
    <location>
        <begin position="293"/>
        <end position="311"/>
    </location>
</feature>
<protein>
    <submittedName>
        <fullName evidence="9">Uncharacterized protein</fullName>
    </submittedName>
</protein>
<dbReference type="EMBL" id="CAJNOO010002571">
    <property type="protein sequence ID" value="CAF1280016.1"/>
    <property type="molecule type" value="Genomic_DNA"/>
</dbReference>
<dbReference type="Proteomes" id="UP000663854">
    <property type="component" value="Unassembled WGS sequence"/>
</dbReference>
<comment type="similarity">
    <text evidence="2">Belongs to the ADIPOR family.</text>
</comment>
<comment type="subcellular location">
    <subcellularLocation>
        <location evidence="1">Membrane</location>
        <topology evidence="1">Multi-pass membrane protein</topology>
    </subcellularLocation>
</comment>
<dbReference type="EMBL" id="CAJOBE010001870">
    <property type="protein sequence ID" value="CAF3781269.1"/>
    <property type="molecule type" value="Genomic_DNA"/>
</dbReference>
<keyword evidence="3 7" id="KW-0812">Transmembrane</keyword>
<reference evidence="9" key="1">
    <citation type="submission" date="2021-02" db="EMBL/GenBank/DDBJ databases">
        <authorList>
            <person name="Nowell W R."/>
        </authorList>
    </citation>
    <scope>NUCLEOTIDE SEQUENCE</scope>
</reference>
<dbReference type="GO" id="GO:0038023">
    <property type="term" value="F:signaling receptor activity"/>
    <property type="evidence" value="ECO:0007669"/>
    <property type="project" value="TreeGrafter"/>
</dbReference>
<dbReference type="Proteomes" id="UP000663823">
    <property type="component" value="Unassembled WGS sequence"/>
</dbReference>
<feature type="transmembrane region" description="Helical" evidence="7">
    <location>
        <begin position="251"/>
        <end position="273"/>
    </location>
</feature>
<evidence type="ECO:0000256" key="4">
    <source>
        <dbReference type="ARBA" id="ARBA00022989"/>
    </source>
</evidence>
<dbReference type="PANTHER" id="PTHR20855">
    <property type="entry name" value="ADIPOR/PROGESTIN RECEPTOR-RELATED"/>
    <property type="match status" value="1"/>
</dbReference>
<feature type="transmembrane region" description="Helical" evidence="7">
    <location>
        <begin position="225"/>
        <end position="245"/>
    </location>
</feature>
<evidence type="ECO:0000256" key="6">
    <source>
        <dbReference type="PIRSR" id="PIRSR604254-1"/>
    </source>
</evidence>
<evidence type="ECO:0000256" key="2">
    <source>
        <dbReference type="ARBA" id="ARBA00007018"/>
    </source>
</evidence>
<feature type="binding site" evidence="6">
    <location>
        <position position="291"/>
    </location>
    <ligand>
        <name>Zn(2+)</name>
        <dbReference type="ChEBI" id="CHEBI:29105"/>
    </ligand>
</feature>
<comment type="caution">
    <text evidence="9">The sequence shown here is derived from an EMBL/GenBank/DDBJ whole genome shotgun (WGS) entry which is preliminary data.</text>
</comment>
<gene>
    <name evidence="13" type="ORF">FNK824_LOCUS13925</name>
    <name evidence="11" type="ORF">JXQ802_LOCUS44260</name>
    <name evidence="12" type="ORF">OTI717_LOCUS15614</name>
    <name evidence="10" type="ORF">PYM288_LOCUS28884</name>
    <name evidence="9" type="ORF">RFH988_LOCUS28650</name>
    <name evidence="8" type="ORF">SEV965_LOCUS7805</name>
</gene>
<dbReference type="Proteomes" id="UP000663874">
    <property type="component" value="Unassembled WGS sequence"/>
</dbReference>
<dbReference type="Pfam" id="PF03006">
    <property type="entry name" value="HlyIII"/>
    <property type="match status" value="1"/>
</dbReference>
<dbReference type="OrthoDB" id="535992at2759"/>
<dbReference type="Proteomes" id="UP000663889">
    <property type="component" value="Unassembled WGS sequence"/>
</dbReference>
<dbReference type="EMBL" id="CAJOAX010001864">
    <property type="protein sequence ID" value="CAF3751672.1"/>
    <property type="molecule type" value="Genomic_DNA"/>
</dbReference>
<evidence type="ECO:0000256" key="5">
    <source>
        <dbReference type="ARBA" id="ARBA00023136"/>
    </source>
</evidence>
<organism evidence="9 15">
    <name type="scientific">Rotaria sordida</name>
    <dbReference type="NCBI Taxonomy" id="392033"/>
    <lineage>
        <taxon>Eukaryota</taxon>
        <taxon>Metazoa</taxon>
        <taxon>Spiralia</taxon>
        <taxon>Gnathifera</taxon>
        <taxon>Rotifera</taxon>
        <taxon>Eurotatoria</taxon>
        <taxon>Bdelloidea</taxon>
        <taxon>Philodinida</taxon>
        <taxon>Philodinidae</taxon>
        <taxon>Rotaria</taxon>
    </lineage>
</organism>
<sequence length="360" mass="42979">MLDTTRITHYLPSFSFSFEYNIRFHLQRLHLRAKSAFISLQDMPHYPLRFNQVPPLFCEPFILRGFRSIHQPWSYYLKSLFHKHNETINVWSHLIGILYMGYLLFFYYNKRLNFYENSHSWPFAVSLCTAIIMFICSAFAHLFHSKSEKVHMSCFLIDFIGVSFHGFGSGFLQIYYSAPQWFYEKIEYYYVFILLILGILACFLNCFAQYYYCRPYPPIKRICQFFPCGLLWIYSIIPLCIRLYSSNILSHPALICHLIQIILFLIGATLFGFDLPQRCCPGVFDFIGQGHHLFHLCIYFVTVCQMHGVYWDYEEFQKIIDQRSKPELIFCAGSMLSLLAWDIIIVCFFRRKIHKKYHMH</sequence>
<evidence type="ECO:0000313" key="10">
    <source>
        <dbReference type="EMBL" id="CAF1281070.1"/>
    </source>
</evidence>
<evidence type="ECO:0000313" key="9">
    <source>
        <dbReference type="EMBL" id="CAF1280016.1"/>
    </source>
</evidence>
<evidence type="ECO:0000256" key="3">
    <source>
        <dbReference type="ARBA" id="ARBA00022692"/>
    </source>
</evidence>
<keyword evidence="6" id="KW-0862">Zinc</keyword>
<evidence type="ECO:0000313" key="14">
    <source>
        <dbReference type="Proteomes" id="UP000663870"/>
    </source>
</evidence>
<feature type="transmembrane region" description="Helical" evidence="7">
    <location>
        <begin position="155"/>
        <end position="176"/>
    </location>
</feature>
<feature type="transmembrane region" description="Helical" evidence="7">
    <location>
        <begin position="88"/>
        <end position="108"/>
    </location>
</feature>
<dbReference type="EMBL" id="CAJNOL010003362">
    <property type="protein sequence ID" value="CAF1559682.1"/>
    <property type="molecule type" value="Genomic_DNA"/>
</dbReference>
<keyword evidence="14" id="KW-1185">Reference proteome</keyword>
<dbReference type="EMBL" id="CAJNOU010000277">
    <property type="protein sequence ID" value="CAF0942840.1"/>
    <property type="molecule type" value="Genomic_DNA"/>
</dbReference>
<accession>A0A815BZ47</accession>
<feature type="transmembrane region" description="Helical" evidence="7">
    <location>
        <begin position="188"/>
        <end position="213"/>
    </location>
</feature>
<feature type="binding site" evidence="6">
    <location>
        <position position="141"/>
    </location>
    <ligand>
        <name>Zn(2+)</name>
        <dbReference type="ChEBI" id="CHEBI:29105"/>
    </ligand>
</feature>
<evidence type="ECO:0000256" key="7">
    <source>
        <dbReference type="SAM" id="Phobius"/>
    </source>
</evidence>
<evidence type="ECO:0000313" key="13">
    <source>
        <dbReference type="EMBL" id="CAF3781269.1"/>
    </source>
</evidence>